<keyword evidence="7" id="KW-0807">Transducer</keyword>
<feature type="transmembrane region" description="Helical" evidence="8">
    <location>
        <begin position="75"/>
        <end position="95"/>
    </location>
</feature>
<keyword evidence="5 8" id="KW-0472">Membrane</keyword>
<organism evidence="10 11">
    <name type="scientific">Mya arenaria</name>
    <name type="common">Soft-shell clam</name>
    <dbReference type="NCBI Taxonomy" id="6604"/>
    <lineage>
        <taxon>Eukaryota</taxon>
        <taxon>Metazoa</taxon>
        <taxon>Spiralia</taxon>
        <taxon>Lophotrochozoa</taxon>
        <taxon>Mollusca</taxon>
        <taxon>Bivalvia</taxon>
        <taxon>Autobranchia</taxon>
        <taxon>Heteroconchia</taxon>
        <taxon>Euheterodonta</taxon>
        <taxon>Imparidentia</taxon>
        <taxon>Neoheterodontei</taxon>
        <taxon>Myida</taxon>
        <taxon>Myoidea</taxon>
        <taxon>Myidae</taxon>
        <taxon>Mya</taxon>
    </lineage>
</organism>
<evidence type="ECO:0000256" key="4">
    <source>
        <dbReference type="ARBA" id="ARBA00023040"/>
    </source>
</evidence>
<feature type="transmembrane region" description="Helical" evidence="8">
    <location>
        <begin position="369"/>
        <end position="390"/>
    </location>
</feature>
<feature type="transmembrane region" description="Helical" evidence="8">
    <location>
        <begin position="593"/>
        <end position="615"/>
    </location>
</feature>
<feature type="transmembrane region" description="Helical" evidence="8">
    <location>
        <begin position="154"/>
        <end position="180"/>
    </location>
</feature>
<dbReference type="SUPFAM" id="SSF81321">
    <property type="entry name" value="Family A G protein-coupled receptor-like"/>
    <property type="match status" value="2"/>
</dbReference>
<feature type="transmembrane region" description="Helical" evidence="8">
    <location>
        <begin position="481"/>
        <end position="506"/>
    </location>
</feature>
<dbReference type="PANTHER" id="PTHR45695">
    <property type="entry name" value="LEUCOKININ RECEPTOR-RELATED"/>
    <property type="match status" value="1"/>
</dbReference>
<evidence type="ECO:0000259" key="9">
    <source>
        <dbReference type="PROSITE" id="PS50262"/>
    </source>
</evidence>
<keyword evidence="6" id="KW-0675">Receptor</keyword>
<dbReference type="InterPro" id="IPR000276">
    <property type="entry name" value="GPCR_Rhodpsn"/>
</dbReference>
<dbReference type="Pfam" id="PF00001">
    <property type="entry name" value="7tm_1"/>
    <property type="match status" value="2"/>
</dbReference>
<feature type="domain" description="G-protein coupled receptors family 1 profile" evidence="9">
    <location>
        <begin position="55"/>
        <end position="322"/>
    </location>
</feature>
<keyword evidence="4" id="KW-0297">G-protein coupled receptor</keyword>
<keyword evidence="3 8" id="KW-1133">Transmembrane helix</keyword>
<dbReference type="CDD" id="cd00637">
    <property type="entry name" value="7tm_classA_rhodopsin-like"/>
    <property type="match status" value="2"/>
</dbReference>
<evidence type="ECO:0000256" key="8">
    <source>
        <dbReference type="SAM" id="Phobius"/>
    </source>
</evidence>
<dbReference type="Gene3D" id="1.20.1070.10">
    <property type="entry name" value="Rhodopsin 7-helix transmembrane proteins"/>
    <property type="match status" value="2"/>
</dbReference>
<name>A0ABY7FLF1_MYAAR</name>
<gene>
    <name evidence="10" type="ORF">MAR_015668</name>
</gene>
<keyword evidence="2 8" id="KW-0812">Transmembrane</keyword>
<comment type="subcellular location">
    <subcellularLocation>
        <location evidence="1">Membrane</location>
        <topology evidence="1">Multi-pass membrane protein</topology>
    </subcellularLocation>
</comment>
<feature type="transmembrane region" description="Helical" evidence="8">
    <location>
        <begin position="529"/>
        <end position="554"/>
    </location>
</feature>
<evidence type="ECO:0000256" key="5">
    <source>
        <dbReference type="ARBA" id="ARBA00023136"/>
    </source>
</evidence>
<evidence type="ECO:0000313" key="10">
    <source>
        <dbReference type="EMBL" id="WAR21694.1"/>
    </source>
</evidence>
<keyword evidence="11" id="KW-1185">Reference proteome</keyword>
<proteinExistence type="predicted"/>
<accession>A0ABY7FLF1</accession>
<feature type="transmembrane region" description="Helical" evidence="8">
    <location>
        <begin position="442"/>
        <end position="460"/>
    </location>
</feature>
<feature type="domain" description="G-protein coupled receptors family 1 profile" evidence="9">
    <location>
        <begin position="382"/>
        <end position="649"/>
    </location>
</feature>
<evidence type="ECO:0000256" key="7">
    <source>
        <dbReference type="ARBA" id="ARBA00023224"/>
    </source>
</evidence>
<dbReference type="InterPro" id="IPR017452">
    <property type="entry name" value="GPCR_Rhodpsn_7TM"/>
</dbReference>
<evidence type="ECO:0000256" key="3">
    <source>
        <dbReference type="ARBA" id="ARBA00022989"/>
    </source>
</evidence>
<evidence type="ECO:0000256" key="2">
    <source>
        <dbReference type="ARBA" id="ARBA00022692"/>
    </source>
</evidence>
<dbReference type="SMART" id="SM01381">
    <property type="entry name" value="7TM_GPCR_Srsx"/>
    <property type="match status" value="1"/>
</dbReference>
<dbReference type="EMBL" id="CP111023">
    <property type="protein sequence ID" value="WAR21694.1"/>
    <property type="molecule type" value="Genomic_DNA"/>
</dbReference>
<feature type="transmembrane region" description="Helical" evidence="8">
    <location>
        <begin position="200"/>
        <end position="227"/>
    </location>
</feature>
<feature type="transmembrane region" description="Helical" evidence="8">
    <location>
        <begin position="402"/>
        <end position="422"/>
    </location>
</feature>
<dbReference type="Proteomes" id="UP001164746">
    <property type="component" value="Chromosome 12"/>
</dbReference>
<evidence type="ECO:0000256" key="6">
    <source>
        <dbReference type="ARBA" id="ARBA00023170"/>
    </source>
</evidence>
<reference evidence="10" key="1">
    <citation type="submission" date="2022-11" db="EMBL/GenBank/DDBJ databases">
        <title>Centuries of genome instability and evolution in soft-shell clam transmissible cancer (bioRxiv).</title>
        <authorList>
            <person name="Hart S.F.M."/>
            <person name="Yonemitsu M.A."/>
            <person name="Giersch R.M."/>
            <person name="Beal B.F."/>
            <person name="Arriagada G."/>
            <person name="Davis B.W."/>
            <person name="Ostrander E.A."/>
            <person name="Goff S.P."/>
            <person name="Metzger M.J."/>
        </authorList>
    </citation>
    <scope>NUCLEOTIDE SEQUENCE</scope>
    <source>
        <strain evidence="10">MELC-2E11</strain>
        <tissue evidence="10">Siphon/mantle</tissue>
    </source>
</reference>
<feature type="transmembrane region" description="Helical" evidence="8">
    <location>
        <begin position="115"/>
        <end position="133"/>
    </location>
</feature>
<sequence length="701" mass="80822">MSETNKSFFFAVDTKYGWGNISHFTFFSEFGRSWPSSGYVEAGIITTLFVLSLIGNLVILLFMCRSKVSLTITNYFVCNLAIADIALMMSSPFVAYVRITGTWRLGEGMCHLLNYWMFVCGIVMIWTMTAISIDRYACINLNMPTRKRLNYWHVAAICLCIWVVTSCSLLPLGLFFNIINIRYETKTIYICSLVWPKDKISYSMLFTIILFIVGYLIPVSIITVNYFRIFRKFWASKRAVARSRSDAIRLRNLASLRGRDIKIVKMLVLLVLVFILMGLPLFIVSILIERDSVYLYNSISSSALLWTVNVAYANSCFNPFMYGCINVEICRTFHTCCGRYRAYGWGNISVFTFFSEFNRSRPSSGYVEAGIITIVFVLSLIGNFVILAFMCKSKVSLTITNYFVCNLAVADIAFMMSSPFVAYVRITGTWRLGEGMCHFLNYWMFVCGIVIIWTMTAISIDRYACINLNMPTRKRLNPWHVGLICLCIWVVTSCLFLPLGLFFNIIDIRLETETIYICSLVWPKHKFRYSVLFTVVLFLVGFLLPISIITVNYIRIFRKFWASKRAVANSTNDAICHRRLDIRSRRDLKIVKTLVLLVLVFIFMWLPLFIVSILIERDSSYFYNNISSSALLWTIVFAYSNSLVNPFMYGFINVEIHRTFRTCCGQYRTVRDHSAVHTRIESFKEEPGHGMSINLNNSTHM</sequence>
<dbReference type="PANTHER" id="PTHR45695:SF37">
    <property type="entry name" value="FREE FATTY ACID RECEPTOR 4-LIKE"/>
    <property type="match status" value="1"/>
</dbReference>
<feature type="transmembrane region" description="Helical" evidence="8">
    <location>
        <begin position="42"/>
        <end position="63"/>
    </location>
</feature>
<evidence type="ECO:0000256" key="1">
    <source>
        <dbReference type="ARBA" id="ARBA00004141"/>
    </source>
</evidence>
<feature type="transmembrane region" description="Helical" evidence="8">
    <location>
        <begin position="267"/>
        <end position="288"/>
    </location>
</feature>
<evidence type="ECO:0000313" key="11">
    <source>
        <dbReference type="Proteomes" id="UP001164746"/>
    </source>
</evidence>
<protein>
    <submittedName>
        <fullName evidence="10">NPY2R-like protein</fullName>
    </submittedName>
</protein>
<dbReference type="PROSITE" id="PS50262">
    <property type="entry name" value="G_PROTEIN_RECEP_F1_2"/>
    <property type="match status" value="2"/>
</dbReference>
<dbReference type="PRINTS" id="PR00237">
    <property type="entry name" value="GPCRRHODOPSN"/>
</dbReference>